<dbReference type="RefSeq" id="WP_048003731.1">
    <property type="nucleotide sequence ID" value="NZ_CP047095.1"/>
</dbReference>
<sequence length="96" mass="11318">MERNEMEKKIIENYQKDENMMMMVFAQWCVNQDLDPVAVYLKAYPEQRDNPVLKQMMELTVPKEESSDIPYSTLLGVLQLFGNEDLAIAIQEMQKR</sequence>
<name>A0A0J5WCQ3_9BACI</name>
<dbReference type="AlphaFoldDB" id="A0A0J5WCQ3"/>
<accession>A0A0J5WCQ3</accession>
<evidence type="ECO:0000313" key="2">
    <source>
        <dbReference type="Proteomes" id="UP000076510"/>
    </source>
</evidence>
<dbReference type="EMBL" id="LQQY01000034">
    <property type="protein sequence ID" value="KZE45364.1"/>
    <property type="molecule type" value="Genomic_DNA"/>
</dbReference>
<organism evidence="1 2">
    <name type="scientific">Rossellomorea marisflavi</name>
    <dbReference type="NCBI Taxonomy" id="189381"/>
    <lineage>
        <taxon>Bacteria</taxon>
        <taxon>Bacillati</taxon>
        <taxon>Bacillota</taxon>
        <taxon>Bacilli</taxon>
        <taxon>Bacillales</taxon>
        <taxon>Bacillaceae</taxon>
        <taxon>Rossellomorea</taxon>
    </lineage>
</organism>
<evidence type="ECO:0000313" key="1">
    <source>
        <dbReference type="EMBL" id="KZE45364.1"/>
    </source>
</evidence>
<reference evidence="2" key="1">
    <citation type="submission" date="2016-01" db="EMBL/GenBank/DDBJ databases">
        <title>Whole genome sequencing of Bhargavaea cecembensis T14.</title>
        <authorList>
            <person name="Hong K.W."/>
        </authorList>
    </citation>
    <scope>NUCLEOTIDE SEQUENCE [LARGE SCALE GENOMIC DNA]</scope>
    <source>
        <strain evidence="2">M19</strain>
    </source>
</reference>
<gene>
    <name evidence="1" type="ORF">AV649_03995</name>
</gene>
<dbReference type="OrthoDB" id="2678957at2"/>
<protein>
    <submittedName>
        <fullName evidence="1">Uncharacterized protein</fullName>
    </submittedName>
</protein>
<comment type="caution">
    <text evidence="1">The sequence shown here is derived from an EMBL/GenBank/DDBJ whole genome shotgun (WGS) entry which is preliminary data.</text>
</comment>
<dbReference type="PATRIC" id="fig|189381.10.peg.3666"/>
<dbReference type="Proteomes" id="UP000076510">
    <property type="component" value="Unassembled WGS sequence"/>
</dbReference>
<proteinExistence type="predicted"/>